<protein>
    <recommendedName>
        <fullName evidence="5">Tetratricopeptide repeat protein</fullName>
    </recommendedName>
</protein>
<dbReference type="Pfam" id="PF14559">
    <property type="entry name" value="TPR_19"/>
    <property type="match status" value="1"/>
</dbReference>
<comment type="caution">
    <text evidence="3">The sequence shown here is derived from an EMBL/GenBank/DDBJ whole genome shotgun (WGS) entry which is preliminary data.</text>
</comment>
<feature type="transmembrane region" description="Helical" evidence="2">
    <location>
        <begin position="491"/>
        <end position="507"/>
    </location>
</feature>
<feature type="region of interest" description="Disordered" evidence="1">
    <location>
        <begin position="1"/>
        <end position="20"/>
    </location>
</feature>
<dbReference type="Gene3D" id="1.25.40.10">
    <property type="entry name" value="Tetratricopeptide repeat domain"/>
    <property type="match status" value="1"/>
</dbReference>
<feature type="transmembrane region" description="Helical" evidence="2">
    <location>
        <begin position="466"/>
        <end position="485"/>
    </location>
</feature>
<dbReference type="AlphaFoldDB" id="A0AAP2DMQ9"/>
<feature type="transmembrane region" description="Helical" evidence="2">
    <location>
        <begin position="313"/>
        <end position="329"/>
    </location>
</feature>
<accession>A0AAP2DMQ9</accession>
<keyword evidence="2" id="KW-0472">Membrane</keyword>
<keyword evidence="4" id="KW-1185">Reference proteome</keyword>
<feature type="transmembrane region" description="Helical" evidence="2">
    <location>
        <begin position="384"/>
        <end position="411"/>
    </location>
</feature>
<reference evidence="3 4" key="1">
    <citation type="submission" date="2021-05" db="EMBL/GenBank/DDBJ databases">
        <title>A Polyphasic approach of four new species of the genus Ohtaekwangia: Ohtaekwangia histidinii sp. nov., Ohtaekwangia cretensis sp. nov., Ohtaekwangia indiensis sp. nov., Ohtaekwangia reichenbachii sp. nov. from diverse environment.</title>
        <authorList>
            <person name="Octaviana S."/>
        </authorList>
    </citation>
    <scope>NUCLEOTIDE SEQUENCE [LARGE SCALE GENOMIC DNA]</scope>
    <source>
        <strain evidence="3 4">PWU4</strain>
    </source>
</reference>
<evidence type="ECO:0000256" key="2">
    <source>
        <dbReference type="SAM" id="Phobius"/>
    </source>
</evidence>
<gene>
    <name evidence="3" type="ORF">KK083_20100</name>
</gene>
<evidence type="ECO:0000256" key="1">
    <source>
        <dbReference type="SAM" id="MobiDB-lite"/>
    </source>
</evidence>
<proteinExistence type="predicted"/>
<dbReference type="InterPro" id="IPR011990">
    <property type="entry name" value="TPR-like_helical_dom_sf"/>
</dbReference>
<feature type="transmembrane region" description="Helical" evidence="2">
    <location>
        <begin position="218"/>
        <end position="236"/>
    </location>
</feature>
<evidence type="ECO:0000313" key="4">
    <source>
        <dbReference type="Proteomes" id="UP001319200"/>
    </source>
</evidence>
<evidence type="ECO:0000313" key="3">
    <source>
        <dbReference type="EMBL" id="MBT1699210.1"/>
    </source>
</evidence>
<dbReference type="Proteomes" id="UP001319200">
    <property type="component" value="Unassembled WGS sequence"/>
</dbReference>
<dbReference type="EMBL" id="JAHESF010000022">
    <property type="protein sequence ID" value="MBT1699210.1"/>
    <property type="molecule type" value="Genomic_DNA"/>
</dbReference>
<keyword evidence="2" id="KW-0812">Transmembrane</keyword>
<name>A0AAP2DMQ9_9BACT</name>
<feature type="transmembrane region" description="Helical" evidence="2">
    <location>
        <begin position="431"/>
        <end position="454"/>
    </location>
</feature>
<sequence>MELKESVAAQDERSTEEKQRAIGEHHEKIRMLTGAGNLTEALSLCDAALAIDPANADSLFLKALVLYKLQDHRHAEPLVIEAFAINTFSIEYYTLLSGIYLRKGQLEEANLVADQGLAFRGGHLPTLQVKALALIRLFRLQEAHAVIQKMQRIRQETVVVTPENDTVTDEDPEVLMEQALTIDPFKTKARLESLDAIKTQAGVFRMVRGVMFAERNNTVIGLGIIAGLVMAVAYFFRDDATYKAFTVLIVSLLLAVTGQKNALSVSTNAPLFFPPEFRKFLQKKDIRMAVRGMIAMTIMVVACFIWHYMKSFVALGAAFFATAYFVVLLDKFSDGRSLSGFAIPKPKRKKEEAQKTEMTTIPLEQVPYHSLYHVLRRDFPGKKLLAKLVAGTTLLYGLLFIVAYPLIFLILKWSGVSMSYKILVIPELTGLFVMQLPFMMSQISDIPVFFPSGARRFIPRSARSRAYLRLLIALLFIGSVAAWLVLDNAHVLWACGLLLFMMVRSIFSLKKTKVVNFEGDGTTPSKEDLIEYIRKNHTAFKRVEVTPALTPVSAEDSAAER</sequence>
<dbReference type="RefSeq" id="WP_254166955.1">
    <property type="nucleotide sequence ID" value="NZ_JAHESF010000022.1"/>
</dbReference>
<dbReference type="SUPFAM" id="SSF48452">
    <property type="entry name" value="TPR-like"/>
    <property type="match status" value="1"/>
</dbReference>
<feature type="transmembrane region" description="Helical" evidence="2">
    <location>
        <begin position="288"/>
        <end position="307"/>
    </location>
</feature>
<organism evidence="3 4">
    <name type="scientific">Chryseosolibacter histidini</name>
    <dbReference type="NCBI Taxonomy" id="2782349"/>
    <lineage>
        <taxon>Bacteria</taxon>
        <taxon>Pseudomonadati</taxon>
        <taxon>Bacteroidota</taxon>
        <taxon>Cytophagia</taxon>
        <taxon>Cytophagales</taxon>
        <taxon>Chryseotaleaceae</taxon>
        <taxon>Chryseosolibacter</taxon>
    </lineage>
</organism>
<evidence type="ECO:0008006" key="5">
    <source>
        <dbReference type="Google" id="ProtNLM"/>
    </source>
</evidence>
<keyword evidence="2" id="KW-1133">Transmembrane helix</keyword>